<evidence type="ECO:0000256" key="3">
    <source>
        <dbReference type="ARBA" id="ARBA00022692"/>
    </source>
</evidence>
<dbReference type="STRING" id="283909.R7VEV4"/>
<reference evidence="9" key="3">
    <citation type="submission" date="2015-06" db="UniProtKB">
        <authorList>
            <consortium name="EnsemblMetazoa"/>
        </authorList>
    </citation>
    <scope>IDENTIFICATION</scope>
</reference>
<keyword evidence="3 6" id="KW-0812">Transmembrane</keyword>
<dbReference type="GO" id="GO:0005886">
    <property type="term" value="C:plasma membrane"/>
    <property type="evidence" value="ECO:0007669"/>
    <property type="project" value="UniProtKB-SubCell"/>
</dbReference>
<dbReference type="EMBL" id="AMQN01004701">
    <property type="status" value="NOT_ANNOTATED_CDS"/>
    <property type="molecule type" value="Genomic_DNA"/>
</dbReference>
<feature type="transmembrane region" description="Helical" evidence="6">
    <location>
        <begin position="149"/>
        <end position="170"/>
    </location>
</feature>
<evidence type="ECO:0000256" key="6">
    <source>
        <dbReference type="SAM" id="Phobius"/>
    </source>
</evidence>
<evidence type="ECO:0000313" key="10">
    <source>
        <dbReference type="Proteomes" id="UP000014760"/>
    </source>
</evidence>
<reference evidence="10" key="1">
    <citation type="submission" date="2012-12" db="EMBL/GenBank/DDBJ databases">
        <authorList>
            <person name="Hellsten U."/>
            <person name="Grimwood J."/>
            <person name="Chapman J.A."/>
            <person name="Shapiro H."/>
            <person name="Aerts A."/>
            <person name="Otillar R.P."/>
            <person name="Terry A.Y."/>
            <person name="Boore J.L."/>
            <person name="Simakov O."/>
            <person name="Marletaz F."/>
            <person name="Cho S.-J."/>
            <person name="Edsinger-Gonzales E."/>
            <person name="Havlak P."/>
            <person name="Kuo D.-H."/>
            <person name="Larsson T."/>
            <person name="Lv J."/>
            <person name="Arendt D."/>
            <person name="Savage R."/>
            <person name="Osoegawa K."/>
            <person name="de Jong P."/>
            <person name="Lindberg D.R."/>
            <person name="Seaver E.C."/>
            <person name="Weisblat D.A."/>
            <person name="Putnam N.H."/>
            <person name="Grigoriev I.V."/>
            <person name="Rokhsar D.S."/>
        </authorList>
    </citation>
    <scope>NUCLEOTIDE SEQUENCE</scope>
    <source>
        <strain evidence="10">I ESC-2004</strain>
    </source>
</reference>
<keyword evidence="2" id="KW-1003">Cell membrane</keyword>
<proteinExistence type="predicted"/>
<keyword evidence="5 6" id="KW-0472">Membrane</keyword>
<dbReference type="PANTHER" id="PTHR22750">
    <property type="entry name" value="G-PROTEIN COUPLED RECEPTOR"/>
    <property type="match status" value="1"/>
</dbReference>
<dbReference type="SUPFAM" id="SSF81321">
    <property type="entry name" value="Family A G protein-coupled receptor-like"/>
    <property type="match status" value="1"/>
</dbReference>
<evidence type="ECO:0000313" key="9">
    <source>
        <dbReference type="EnsemblMetazoa" id="CapteP207540"/>
    </source>
</evidence>
<dbReference type="CDD" id="cd00637">
    <property type="entry name" value="7tm_classA_rhodopsin-like"/>
    <property type="match status" value="1"/>
</dbReference>
<dbReference type="PRINTS" id="PR00237">
    <property type="entry name" value="GPCRRHODOPSN"/>
</dbReference>
<reference evidence="8 10" key="2">
    <citation type="journal article" date="2013" name="Nature">
        <title>Insights into bilaterian evolution from three spiralian genomes.</title>
        <authorList>
            <person name="Simakov O."/>
            <person name="Marletaz F."/>
            <person name="Cho S.J."/>
            <person name="Edsinger-Gonzales E."/>
            <person name="Havlak P."/>
            <person name="Hellsten U."/>
            <person name="Kuo D.H."/>
            <person name="Larsson T."/>
            <person name="Lv J."/>
            <person name="Arendt D."/>
            <person name="Savage R."/>
            <person name="Osoegawa K."/>
            <person name="de Jong P."/>
            <person name="Grimwood J."/>
            <person name="Chapman J.A."/>
            <person name="Shapiro H."/>
            <person name="Aerts A."/>
            <person name="Otillar R.P."/>
            <person name="Terry A.Y."/>
            <person name="Boore J.L."/>
            <person name="Grigoriev I.V."/>
            <person name="Lindberg D.R."/>
            <person name="Seaver E.C."/>
            <person name="Weisblat D.A."/>
            <person name="Putnam N.H."/>
            <person name="Rokhsar D.S."/>
        </authorList>
    </citation>
    <scope>NUCLEOTIDE SEQUENCE</scope>
    <source>
        <strain evidence="8 10">I ESC-2004</strain>
    </source>
</reference>
<comment type="subcellular location">
    <subcellularLocation>
        <location evidence="1">Cell membrane</location>
        <topology evidence="1">Multi-pass membrane protein</topology>
    </subcellularLocation>
</comment>
<dbReference type="EnsemblMetazoa" id="CapteT207540">
    <property type="protein sequence ID" value="CapteP207540"/>
    <property type="gene ID" value="CapteG207540"/>
</dbReference>
<protein>
    <recommendedName>
        <fullName evidence="7">G-protein coupled receptors family 1 profile domain-containing protein</fullName>
    </recommendedName>
</protein>
<dbReference type="GO" id="GO:0004930">
    <property type="term" value="F:G protein-coupled receptor activity"/>
    <property type="evidence" value="ECO:0007669"/>
    <property type="project" value="InterPro"/>
</dbReference>
<evidence type="ECO:0000256" key="4">
    <source>
        <dbReference type="ARBA" id="ARBA00022989"/>
    </source>
</evidence>
<name>R7VEV4_CAPTE</name>
<sequence>MTTTESSFDATIPYRTRYGADEGITWVICCLAFFSNLLTIVTMIKTRNGIGQKARLYVISLAVSDILMVPTLILELLMSRSRRLFRPIFDSPTDPDVLKNETIGNITLSMMYFTQLCSSLFILLAVAIDRLCALVKPLKYKAWITDTRIKLLIFSIWAYVTFAGGWIFIYTGLTANPEAMLATYSPIDYLPPVINSSVLMPHMYAAILASSVVYTIAYLQFKKIGTLQQKTSNKRDEIEHRNIKRNRRFFRMVVASVGMQVLLWTPFTIMYNFLEINQSSTPAYITDCVQPFVCTVTICNSFVNPMLYSVTNSDYRRAYCRVLTGFRVGTNSVGVHIQTSTLP</sequence>
<feature type="transmembrane region" description="Helical" evidence="6">
    <location>
        <begin position="56"/>
        <end position="77"/>
    </location>
</feature>
<dbReference type="InterPro" id="IPR000276">
    <property type="entry name" value="GPCR_Rhodpsn"/>
</dbReference>
<keyword evidence="10" id="KW-1185">Reference proteome</keyword>
<gene>
    <name evidence="8" type="ORF">CAPTEDRAFT_207540</name>
</gene>
<dbReference type="Gene3D" id="1.20.1070.10">
    <property type="entry name" value="Rhodopsin 7-helix transmembrane proteins"/>
    <property type="match status" value="1"/>
</dbReference>
<evidence type="ECO:0000256" key="2">
    <source>
        <dbReference type="ARBA" id="ARBA00022475"/>
    </source>
</evidence>
<dbReference type="Pfam" id="PF00001">
    <property type="entry name" value="7tm_1"/>
    <property type="match status" value="1"/>
</dbReference>
<feature type="transmembrane region" description="Helical" evidence="6">
    <location>
        <begin position="106"/>
        <end position="128"/>
    </location>
</feature>
<evidence type="ECO:0000313" key="8">
    <source>
        <dbReference type="EMBL" id="ELU14831.1"/>
    </source>
</evidence>
<accession>R7VEV4</accession>
<dbReference type="AlphaFoldDB" id="R7VEV4"/>
<evidence type="ECO:0000259" key="7">
    <source>
        <dbReference type="PROSITE" id="PS50262"/>
    </source>
</evidence>
<feature type="transmembrane region" description="Helical" evidence="6">
    <location>
        <begin position="23"/>
        <end position="44"/>
    </location>
</feature>
<keyword evidence="4 6" id="KW-1133">Transmembrane helix</keyword>
<dbReference type="PROSITE" id="PS50262">
    <property type="entry name" value="G_PROTEIN_RECEP_F1_2"/>
    <property type="match status" value="1"/>
</dbReference>
<dbReference type="Proteomes" id="UP000014760">
    <property type="component" value="Unassembled WGS sequence"/>
</dbReference>
<dbReference type="OrthoDB" id="9874984at2759"/>
<feature type="domain" description="G-protein coupled receptors family 1 profile" evidence="7">
    <location>
        <begin position="35"/>
        <end position="308"/>
    </location>
</feature>
<dbReference type="InterPro" id="IPR017452">
    <property type="entry name" value="GPCR_Rhodpsn_7TM"/>
</dbReference>
<evidence type="ECO:0000256" key="1">
    <source>
        <dbReference type="ARBA" id="ARBA00004651"/>
    </source>
</evidence>
<feature type="transmembrane region" description="Helical" evidence="6">
    <location>
        <begin position="249"/>
        <end position="274"/>
    </location>
</feature>
<feature type="transmembrane region" description="Helical" evidence="6">
    <location>
        <begin position="202"/>
        <end position="221"/>
    </location>
</feature>
<evidence type="ECO:0000256" key="5">
    <source>
        <dbReference type="ARBA" id="ARBA00023136"/>
    </source>
</evidence>
<dbReference type="SMART" id="SM01381">
    <property type="entry name" value="7TM_GPCR_Srsx"/>
    <property type="match status" value="1"/>
</dbReference>
<dbReference type="EMBL" id="KB294243">
    <property type="protein sequence ID" value="ELU14831.1"/>
    <property type="molecule type" value="Genomic_DNA"/>
</dbReference>
<organism evidence="8">
    <name type="scientific">Capitella teleta</name>
    <name type="common">Polychaete worm</name>
    <dbReference type="NCBI Taxonomy" id="283909"/>
    <lineage>
        <taxon>Eukaryota</taxon>
        <taxon>Metazoa</taxon>
        <taxon>Spiralia</taxon>
        <taxon>Lophotrochozoa</taxon>
        <taxon>Annelida</taxon>
        <taxon>Polychaeta</taxon>
        <taxon>Sedentaria</taxon>
        <taxon>Scolecida</taxon>
        <taxon>Capitellidae</taxon>
        <taxon>Capitella</taxon>
    </lineage>
</organism>
<dbReference type="HOGENOM" id="CLU_931399_0_0_1"/>